<accession>A0ACC1KG72</accession>
<evidence type="ECO:0000313" key="1">
    <source>
        <dbReference type="EMBL" id="KAJ2789179.1"/>
    </source>
</evidence>
<evidence type="ECO:0000313" key="2">
    <source>
        <dbReference type="Proteomes" id="UP001140066"/>
    </source>
</evidence>
<organism evidence="1 2">
    <name type="scientific">Coemansia linderi</name>
    <dbReference type="NCBI Taxonomy" id="2663919"/>
    <lineage>
        <taxon>Eukaryota</taxon>
        <taxon>Fungi</taxon>
        <taxon>Fungi incertae sedis</taxon>
        <taxon>Zoopagomycota</taxon>
        <taxon>Kickxellomycotina</taxon>
        <taxon>Kickxellomycetes</taxon>
        <taxon>Kickxellales</taxon>
        <taxon>Kickxellaceae</taxon>
        <taxon>Coemansia</taxon>
    </lineage>
</organism>
<dbReference type="Proteomes" id="UP001140066">
    <property type="component" value="Unassembled WGS sequence"/>
</dbReference>
<dbReference type="EMBL" id="JANBUK010000647">
    <property type="protein sequence ID" value="KAJ2789179.1"/>
    <property type="molecule type" value="Genomic_DNA"/>
</dbReference>
<keyword evidence="2" id="KW-1185">Reference proteome</keyword>
<proteinExistence type="predicted"/>
<protein>
    <submittedName>
        <fullName evidence="1">Uncharacterized protein</fullName>
    </submittedName>
</protein>
<name>A0ACC1KG72_9FUNG</name>
<reference evidence="1" key="1">
    <citation type="submission" date="2022-07" db="EMBL/GenBank/DDBJ databases">
        <title>Phylogenomic reconstructions and comparative analyses of Kickxellomycotina fungi.</title>
        <authorList>
            <person name="Reynolds N.K."/>
            <person name="Stajich J.E."/>
            <person name="Barry K."/>
            <person name="Grigoriev I.V."/>
            <person name="Crous P."/>
            <person name="Smith M.E."/>
        </authorList>
    </citation>
    <scope>NUCLEOTIDE SEQUENCE</scope>
    <source>
        <strain evidence="1">BCRC 34191</strain>
    </source>
</reference>
<gene>
    <name evidence="1" type="ORF">GGI18_002553</name>
</gene>
<sequence>MEIGNIINPLAPSDNSEDNSTTELLTGSRLNQIKRNTRTTASTWTNLRDQYPPGNTDFAPLFITDKERANLSPAQSTELASNLAVDEAYSQAATMVVYGVNILHEALSGPNVATNSLWQTRDIFASLCSTLSDTRDAHESKIVKMIAESGSAHRHEQGVEAAMEPEKAIPPERTWSNGRLRPRLQTKQGSTSVQRGRSHPYLRNGLHAEIPWWQRISQANSGDSIQINCDSAQESDIIAGAQLLGQLPNANDGQFAGKSKESGSVSASLATVSGPESVLGDSLDADDGSFDDSDSELEDGVDDILSSLGSKSTEVASTIGLTAGKAVLPPELCRRNVVHDGLERQGLSESAIDAYFKQYSAGTNRDYEGMWESWAMWCVAKGIDPSQRSDEELDSYVLGRKMSGDSRKRLQGQVRLVWSIVEGFPPPEKKNRARRKRKYF</sequence>
<comment type="caution">
    <text evidence="1">The sequence shown here is derived from an EMBL/GenBank/DDBJ whole genome shotgun (WGS) entry which is preliminary data.</text>
</comment>